<feature type="transmembrane region" description="Helical" evidence="1">
    <location>
        <begin position="153"/>
        <end position="173"/>
    </location>
</feature>
<reference evidence="3" key="1">
    <citation type="journal article" date="2019" name="Int. J. Syst. Evol. Microbiol.">
        <title>The Global Catalogue of Microorganisms (GCM) 10K type strain sequencing project: providing services to taxonomists for standard genome sequencing and annotation.</title>
        <authorList>
            <consortium name="The Broad Institute Genomics Platform"/>
            <consortium name="The Broad Institute Genome Sequencing Center for Infectious Disease"/>
            <person name="Wu L."/>
            <person name="Ma J."/>
        </authorList>
    </citation>
    <scope>NUCLEOTIDE SEQUENCE [LARGE SCALE GENOMIC DNA]</scope>
    <source>
        <strain evidence="3">CCUG 63287</strain>
    </source>
</reference>
<sequence>MNKIFLLTYKKVDYFIDPNKLQIVTSNHQSSGKSLQKMRSLWSFLGSLVVVIAGIAVMGILHQLNQQTAYPLSLVLLTIVCIVAELISFTYERKTKKHFLNDLRDYKLLNNQKGERKFFVYGLTAGIFLFILMLFTIHASFIFAFIYGKNGQVALMWLAMILVILSGLSISFIRHGNRMIKYGFKGLRQLNAKKVEF</sequence>
<gene>
    <name evidence="2" type="ORF">ACFO26_01810</name>
</gene>
<feature type="transmembrane region" description="Helical" evidence="1">
    <location>
        <begin position="41"/>
        <end position="64"/>
    </location>
</feature>
<accession>A0ABV9JBG1</accession>
<feature type="transmembrane region" description="Helical" evidence="1">
    <location>
        <begin position="70"/>
        <end position="91"/>
    </location>
</feature>
<keyword evidence="1" id="KW-0812">Transmembrane</keyword>
<organism evidence="2 3">
    <name type="scientific">Lactococcus nasutitermitis</name>
    <dbReference type="NCBI Taxonomy" id="1652957"/>
    <lineage>
        <taxon>Bacteria</taxon>
        <taxon>Bacillati</taxon>
        <taxon>Bacillota</taxon>
        <taxon>Bacilli</taxon>
        <taxon>Lactobacillales</taxon>
        <taxon>Streptococcaceae</taxon>
        <taxon>Lactococcus</taxon>
    </lineage>
</organism>
<comment type="caution">
    <text evidence="2">The sequence shown here is derived from an EMBL/GenBank/DDBJ whole genome shotgun (WGS) entry which is preliminary data.</text>
</comment>
<protein>
    <recommendedName>
        <fullName evidence="4">DUF3278 domain-containing protein</fullName>
    </recommendedName>
</protein>
<dbReference type="Proteomes" id="UP001595987">
    <property type="component" value="Unassembled WGS sequence"/>
</dbReference>
<keyword evidence="1" id="KW-1133">Transmembrane helix</keyword>
<dbReference type="RefSeq" id="WP_213536584.1">
    <property type="nucleotide sequence ID" value="NZ_BOVQ01000008.1"/>
</dbReference>
<dbReference type="Gene3D" id="1.20.1720.10">
    <property type="entry name" value="Multidrug resistance protein D"/>
    <property type="match status" value="1"/>
</dbReference>
<keyword evidence="1" id="KW-0472">Membrane</keyword>
<dbReference type="EMBL" id="JBHSGD010000002">
    <property type="protein sequence ID" value="MFC4651646.1"/>
    <property type="molecule type" value="Genomic_DNA"/>
</dbReference>
<feature type="transmembrane region" description="Helical" evidence="1">
    <location>
        <begin position="118"/>
        <end position="147"/>
    </location>
</feature>
<name>A0ABV9JBG1_9LACT</name>
<evidence type="ECO:0008006" key="4">
    <source>
        <dbReference type="Google" id="ProtNLM"/>
    </source>
</evidence>
<evidence type="ECO:0000313" key="3">
    <source>
        <dbReference type="Proteomes" id="UP001595987"/>
    </source>
</evidence>
<evidence type="ECO:0000256" key="1">
    <source>
        <dbReference type="SAM" id="Phobius"/>
    </source>
</evidence>
<keyword evidence="3" id="KW-1185">Reference proteome</keyword>
<evidence type="ECO:0000313" key="2">
    <source>
        <dbReference type="EMBL" id="MFC4651646.1"/>
    </source>
</evidence>
<proteinExistence type="predicted"/>